<comment type="caution">
    <text evidence="3">The sequence shown here is derived from an EMBL/GenBank/DDBJ whole genome shotgun (WGS) entry which is preliminary data.</text>
</comment>
<keyword evidence="2" id="KW-1133">Transmembrane helix</keyword>
<keyword evidence="2" id="KW-0472">Membrane</keyword>
<feature type="region of interest" description="Disordered" evidence="1">
    <location>
        <begin position="383"/>
        <end position="402"/>
    </location>
</feature>
<evidence type="ECO:0000256" key="2">
    <source>
        <dbReference type="SAM" id="Phobius"/>
    </source>
</evidence>
<keyword evidence="4" id="KW-1185">Reference proteome</keyword>
<sequence>MTPQELEEQLRQLGTDWPVPSVADAVMARIESGLVPPPRRASWLRRRAVSLLATAAVLAAAAGTAWLFGLGAPTTLQAQMKQSLEKSRTAHIVTSKLDDRGGRQRGEIWYERGRGFRAESRDEVILDDGRQQWAWHPGTKESELVIARRASRDGVSMIIGSLQFGDAPAGSVRRRAPEHDREIDGRSCRGFVVIPPAPQVVKDNGSELVPDPHPPRLVVLIDADERIVYLEEQRQVDGRWPAGREVSVAYDVPIPAEKLAVALPTGGRVINTDRALEERFPLDKALARGEADGLLFAVHDLQRGPDDMFYVVSSVRGTAEYLKKHPPKRRRLNLQVTILDVADQGDTARVDQDGSRAALASAEADGVHYLWWLAVRRRSFTEEQGKRKPYPDSEPSVTPSLEVSPGKIRVPLQAFHRGSPGAELIRANIDVFLAADQPVRSLAGLAARARHDTLLIQAPGAIVSLRGMLNDREMRGIAPDQITDSDFAKEVSRQLVWLHACDKVNVTDPGMMPPRKSGP</sequence>
<protein>
    <submittedName>
        <fullName evidence="3">Uncharacterized protein</fullName>
    </submittedName>
</protein>
<organism evidence="3 4">
    <name type="scientific">Fimbriiglobus ruber</name>
    <dbReference type="NCBI Taxonomy" id="1908690"/>
    <lineage>
        <taxon>Bacteria</taxon>
        <taxon>Pseudomonadati</taxon>
        <taxon>Planctomycetota</taxon>
        <taxon>Planctomycetia</taxon>
        <taxon>Gemmatales</taxon>
        <taxon>Gemmataceae</taxon>
        <taxon>Fimbriiglobus</taxon>
    </lineage>
</organism>
<evidence type="ECO:0000313" key="3">
    <source>
        <dbReference type="EMBL" id="OWK38284.1"/>
    </source>
</evidence>
<dbReference type="OrthoDB" id="252196at2"/>
<dbReference type="RefSeq" id="WP_088258114.1">
    <property type="nucleotide sequence ID" value="NZ_NIDE01000014.1"/>
</dbReference>
<feature type="transmembrane region" description="Helical" evidence="2">
    <location>
        <begin position="49"/>
        <end position="72"/>
    </location>
</feature>
<dbReference type="EMBL" id="NIDE01000014">
    <property type="protein sequence ID" value="OWK38284.1"/>
    <property type="molecule type" value="Genomic_DNA"/>
</dbReference>
<dbReference type="AlphaFoldDB" id="A0A225DF54"/>
<keyword evidence="2" id="KW-0812">Transmembrane</keyword>
<dbReference type="Proteomes" id="UP000214646">
    <property type="component" value="Unassembled WGS sequence"/>
</dbReference>
<evidence type="ECO:0000256" key="1">
    <source>
        <dbReference type="SAM" id="MobiDB-lite"/>
    </source>
</evidence>
<gene>
    <name evidence="3" type="ORF">FRUB_07404</name>
</gene>
<reference evidence="4" key="1">
    <citation type="submission" date="2017-06" db="EMBL/GenBank/DDBJ databases">
        <title>Genome analysis of Fimbriiglobus ruber SP5, the first member of the order Planctomycetales with confirmed chitinolytic capability.</title>
        <authorList>
            <person name="Ravin N.V."/>
            <person name="Rakitin A.L."/>
            <person name="Ivanova A.A."/>
            <person name="Beletsky A.V."/>
            <person name="Kulichevskaya I.S."/>
            <person name="Mardanov A.V."/>
            <person name="Dedysh S.N."/>
        </authorList>
    </citation>
    <scope>NUCLEOTIDE SEQUENCE [LARGE SCALE GENOMIC DNA]</scope>
    <source>
        <strain evidence="4">SP5</strain>
    </source>
</reference>
<name>A0A225DF54_9BACT</name>
<evidence type="ECO:0000313" key="4">
    <source>
        <dbReference type="Proteomes" id="UP000214646"/>
    </source>
</evidence>
<accession>A0A225DF54</accession>
<proteinExistence type="predicted"/>